<organism evidence="2 3">
    <name type="scientific">Strongyloides venezuelensis</name>
    <name type="common">Threadworm</name>
    <dbReference type="NCBI Taxonomy" id="75913"/>
    <lineage>
        <taxon>Eukaryota</taxon>
        <taxon>Metazoa</taxon>
        <taxon>Ecdysozoa</taxon>
        <taxon>Nematoda</taxon>
        <taxon>Chromadorea</taxon>
        <taxon>Rhabditida</taxon>
        <taxon>Tylenchina</taxon>
        <taxon>Panagrolaimomorpha</taxon>
        <taxon>Strongyloidoidea</taxon>
        <taxon>Strongyloididae</taxon>
        <taxon>Strongyloides</taxon>
    </lineage>
</organism>
<dbReference type="InterPro" id="IPR036465">
    <property type="entry name" value="vWFA_dom_sf"/>
</dbReference>
<dbReference type="WBParaSite" id="SVE_0585300.1">
    <property type="protein sequence ID" value="SVE_0585300.1"/>
    <property type="gene ID" value="SVE_0585300"/>
</dbReference>
<keyword evidence="1" id="KW-0732">Signal</keyword>
<proteinExistence type="predicted"/>
<evidence type="ECO:0000313" key="2">
    <source>
        <dbReference type="Proteomes" id="UP000035680"/>
    </source>
</evidence>
<dbReference type="Proteomes" id="UP000035680">
    <property type="component" value="Unassembled WGS sequence"/>
</dbReference>
<keyword evidence="2" id="KW-1185">Reference proteome</keyword>
<dbReference type="SUPFAM" id="SSF53300">
    <property type="entry name" value="vWA-like"/>
    <property type="match status" value="1"/>
</dbReference>
<name>A0A0K0FAJ8_STRVS</name>
<dbReference type="AlphaFoldDB" id="A0A0K0FAJ8"/>
<sequence>MEKKIPLSIILIFLINLKLILSIDSNFIESKSFFQENDPLYSSLSCLFEVEENFCQNGDPLQNCDTDIIISIDASKDALPSLLFQKEISLIRDNITLDWTNFNKVALTWYNEKPFITYKFGQINSKSQFDNFLNIIQQASGSKLSLLLNELNNIPTTLGNKLSTFVFISSSTNEEINNAIQYADQLKQKGTLNVIILGNIISETDLKPLNASNIFYWTFADYCIEPLRNFFINSLDCKQQCSNATTPNSLTTTTTTIPPITMLSTTESLLSTITKTYTISPTSIQTSTISSTIGSSLSTITDISTISPTSIQPSTISSTIGSSSSTINEASTVSTYSTYSSSSIVPITTESTSTVKITIPSIPPKCNNSVYFVIDHRQNITNNEFYDQVSKIKDVTSNWDISINKASIDVNSFDEVKIFLLFSQQPKSDLTLFTNTTQWNCIIAYLGQNVNDCQKYCNSSLLPIMPIEEQDHTMDEFLQNIYNVYLNELERKVEIPKPPNEFSLILFSKTGNQTEIDNCSQIFKNIGSKSITINPVFIKLPNSFNGNYGSITNYDFSDPDLGKKISNSICS</sequence>
<accession>A0A0K0FAJ8</accession>
<feature type="signal peptide" evidence="1">
    <location>
        <begin position="1"/>
        <end position="22"/>
    </location>
</feature>
<reference evidence="3" key="2">
    <citation type="submission" date="2015-08" db="UniProtKB">
        <authorList>
            <consortium name="WormBaseParasite"/>
        </authorList>
    </citation>
    <scope>IDENTIFICATION</scope>
</reference>
<protein>
    <submittedName>
        <fullName evidence="3">VWFA domain-containing protein</fullName>
    </submittedName>
</protein>
<feature type="chain" id="PRO_5005329663" evidence="1">
    <location>
        <begin position="23"/>
        <end position="571"/>
    </location>
</feature>
<evidence type="ECO:0000313" key="3">
    <source>
        <dbReference type="WBParaSite" id="SVE_0585300.1"/>
    </source>
</evidence>
<reference evidence="2" key="1">
    <citation type="submission" date="2014-07" db="EMBL/GenBank/DDBJ databases">
        <authorList>
            <person name="Martin A.A"/>
            <person name="De Silva N."/>
        </authorList>
    </citation>
    <scope>NUCLEOTIDE SEQUENCE</scope>
</reference>
<evidence type="ECO:0000256" key="1">
    <source>
        <dbReference type="SAM" id="SignalP"/>
    </source>
</evidence>